<dbReference type="EMBL" id="MGEA01000009">
    <property type="protein sequence ID" value="OGL74723.1"/>
    <property type="molecule type" value="Genomic_DNA"/>
</dbReference>
<feature type="transmembrane region" description="Helical" evidence="1">
    <location>
        <begin position="34"/>
        <end position="56"/>
    </location>
</feature>
<feature type="transmembrane region" description="Helical" evidence="1">
    <location>
        <begin position="129"/>
        <end position="147"/>
    </location>
</feature>
<keyword evidence="1" id="KW-1133">Transmembrane helix</keyword>
<feature type="transmembrane region" description="Helical" evidence="1">
    <location>
        <begin position="153"/>
        <end position="171"/>
    </location>
</feature>
<name>A0A1F7U8Y7_9BACT</name>
<evidence type="ECO:0000313" key="3">
    <source>
        <dbReference type="Proteomes" id="UP000177088"/>
    </source>
</evidence>
<evidence type="ECO:0000313" key="2">
    <source>
        <dbReference type="EMBL" id="OGL74723.1"/>
    </source>
</evidence>
<proteinExistence type="predicted"/>
<feature type="transmembrane region" description="Helical" evidence="1">
    <location>
        <begin position="106"/>
        <end position="124"/>
    </location>
</feature>
<keyword evidence="1" id="KW-0472">Membrane</keyword>
<organism evidence="2 3">
    <name type="scientific">Candidatus Uhrbacteria bacterium RIFCSPHIGHO2_02_FULL_60_10</name>
    <dbReference type="NCBI Taxonomy" id="1802392"/>
    <lineage>
        <taxon>Bacteria</taxon>
        <taxon>Candidatus Uhriibacteriota</taxon>
    </lineage>
</organism>
<accession>A0A1F7U8Y7</accession>
<evidence type="ECO:0000256" key="1">
    <source>
        <dbReference type="SAM" id="Phobius"/>
    </source>
</evidence>
<dbReference type="Pfam" id="PF20334">
    <property type="entry name" value="DUF6629"/>
    <property type="match status" value="1"/>
</dbReference>
<dbReference type="InterPro" id="IPR046737">
    <property type="entry name" value="DUF6629"/>
</dbReference>
<keyword evidence="1" id="KW-0812">Transmembrane</keyword>
<protein>
    <submittedName>
        <fullName evidence="2">Uncharacterized protein</fullName>
    </submittedName>
</protein>
<gene>
    <name evidence="2" type="ORF">A3C96_03885</name>
</gene>
<dbReference type="Proteomes" id="UP000177088">
    <property type="component" value="Unassembled WGS sequence"/>
</dbReference>
<dbReference type="AlphaFoldDB" id="A0A1F7U8Y7"/>
<comment type="caution">
    <text evidence="2">The sequence shown here is derived from an EMBL/GenBank/DDBJ whole genome shotgun (WGS) entry which is preliminary data.</text>
</comment>
<reference evidence="2 3" key="1">
    <citation type="journal article" date="2016" name="Nat. Commun.">
        <title>Thousands of microbial genomes shed light on interconnected biogeochemical processes in an aquifer system.</title>
        <authorList>
            <person name="Anantharaman K."/>
            <person name="Brown C.T."/>
            <person name="Hug L.A."/>
            <person name="Sharon I."/>
            <person name="Castelle C.J."/>
            <person name="Probst A.J."/>
            <person name="Thomas B.C."/>
            <person name="Singh A."/>
            <person name="Wilkins M.J."/>
            <person name="Karaoz U."/>
            <person name="Brodie E.L."/>
            <person name="Williams K.H."/>
            <person name="Hubbard S.S."/>
            <person name="Banfield J.F."/>
        </authorList>
    </citation>
    <scope>NUCLEOTIDE SEQUENCE [LARGE SCALE GENOMIC DNA]</scope>
</reference>
<sequence length="195" mass="21603">MPLAVMPLLFGIQQAVEGVVWISSGTPWLQAAASFTYLLFSHMLWPFYVPFAVGAIEPPGRRKTVLKGFFLVGVALSLWIASYIFSGPVTATLGACCVVYQNNLPPIPYVLAAYVFVTCFSCLISSHKYIRVLGFALMGALAISLWYYRLGFYSVWCFFSAILSGIIYAHLREGRGLVPAQVREFIKNGRRPKTG</sequence>
<feature type="transmembrane region" description="Helical" evidence="1">
    <location>
        <begin position="68"/>
        <end position="86"/>
    </location>
</feature>